<dbReference type="EMBL" id="JAAEDI010000004">
    <property type="protein sequence ID" value="MBR0648926.1"/>
    <property type="molecule type" value="Genomic_DNA"/>
</dbReference>
<dbReference type="PROSITE" id="PS51186">
    <property type="entry name" value="GNAT"/>
    <property type="match status" value="1"/>
</dbReference>
<dbReference type="Gene3D" id="3.40.630.30">
    <property type="match status" value="1"/>
</dbReference>
<dbReference type="SUPFAM" id="SSF55729">
    <property type="entry name" value="Acyl-CoA N-acyltransferases (Nat)"/>
    <property type="match status" value="1"/>
</dbReference>
<keyword evidence="3" id="KW-1185">Reference proteome</keyword>
<dbReference type="RefSeq" id="WP_211866440.1">
    <property type="nucleotide sequence ID" value="NZ_JAAEDI010000004.1"/>
</dbReference>
<proteinExistence type="predicted"/>
<comment type="caution">
    <text evidence="2">The sequence shown here is derived from an EMBL/GenBank/DDBJ whole genome shotgun (WGS) entry which is preliminary data.</text>
</comment>
<gene>
    <name evidence="2" type="ORF">GXW78_04580</name>
</gene>
<dbReference type="CDD" id="cd04301">
    <property type="entry name" value="NAT_SF"/>
    <property type="match status" value="1"/>
</dbReference>
<sequence>MAIAIRPATSEDLDPAQRLVERGILDLRARHGVGLPLALGPPDFQRPCLEEDPSGLWVGEAEGTVRGFGFSWMCERFWFLAQLFVEPGEQGSGLGRTLLSRTMEQARRRGAENLALITFAYNRVSTGLYIRHGMFPREPIYLMAAPAGAVGLPEPAPDLDAVPAESSWMRQIDEAVLGFGRDRHHAMLLAGGETALGFARGGRIVGYAYVSTITGHVGPAAILPGEDVAGVLRRALRVALSGGAKSASIFVPGRCGPGLSAMTEAGLRIEEPFVLLAARPFGIWDNYVPADPGYM</sequence>
<organism evidence="2 3">
    <name type="scientific">Neoroseomonas terrae</name>
    <dbReference type="NCBI Taxonomy" id="424799"/>
    <lineage>
        <taxon>Bacteria</taxon>
        <taxon>Pseudomonadati</taxon>
        <taxon>Pseudomonadota</taxon>
        <taxon>Alphaproteobacteria</taxon>
        <taxon>Acetobacterales</taxon>
        <taxon>Acetobacteraceae</taxon>
        <taxon>Neoroseomonas</taxon>
    </lineage>
</organism>
<evidence type="ECO:0000259" key="1">
    <source>
        <dbReference type="PROSITE" id="PS51186"/>
    </source>
</evidence>
<accession>A0ABS5ED36</accession>
<feature type="domain" description="N-acetyltransferase" evidence="1">
    <location>
        <begin position="3"/>
        <end position="157"/>
    </location>
</feature>
<evidence type="ECO:0000313" key="3">
    <source>
        <dbReference type="Proteomes" id="UP000698752"/>
    </source>
</evidence>
<protein>
    <submittedName>
        <fullName evidence="2">GNAT family N-acetyltransferase</fullName>
    </submittedName>
</protein>
<reference evidence="3" key="1">
    <citation type="journal article" date="2021" name="Syst. Appl. Microbiol.">
        <title>Roseomonas hellenica sp. nov., isolated from roots of wild-growing Alkanna tinctoria.</title>
        <authorList>
            <person name="Rat A."/>
            <person name="Naranjo H.D."/>
            <person name="Lebbe L."/>
            <person name="Cnockaert M."/>
            <person name="Krigas N."/>
            <person name="Grigoriadou K."/>
            <person name="Maloupa E."/>
            <person name="Willems A."/>
        </authorList>
    </citation>
    <scope>NUCLEOTIDE SEQUENCE [LARGE SCALE GENOMIC DNA]</scope>
    <source>
        <strain evidence="3">LMG 31159</strain>
    </source>
</reference>
<dbReference type="Pfam" id="PF00583">
    <property type="entry name" value="Acetyltransf_1"/>
    <property type="match status" value="1"/>
</dbReference>
<dbReference type="Proteomes" id="UP000698752">
    <property type="component" value="Unassembled WGS sequence"/>
</dbReference>
<name>A0ABS5ED36_9PROT</name>
<dbReference type="InterPro" id="IPR016181">
    <property type="entry name" value="Acyl_CoA_acyltransferase"/>
</dbReference>
<evidence type="ECO:0000313" key="2">
    <source>
        <dbReference type="EMBL" id="MBR0648926.1"/>
    </source>
</evidence>
<dbReference type="InterPro" id="IPR000182">
    <property type="entry name" value="GNAT_dom"/>
</dbReference>